<protein>
    <submittedName>
        <fullName evidence="3">Glycosyltransferase involved in cell wall bisynthesis</fullName>
    </submittedName>
</protein>
<dbReference type="Pfam" id="PF13439">
    <property type="entry name" value="Glyco_transf_4"/>
    <property type="match status" value="1"/>
</dbReference>
<dbReference type="Gene3D" id="3.40.50.2000">
    <property type="entry name" value="Glycogen Phosphorylase B"/>
    <property type="match status" value="2"/>
</dbReference>
<organism evidence="3 4">
    <name type="scientific">Tangfeifania diversioriginum</name>
    <dbReference type="NCBI Taxonomy" id="1168035"/>
    <lineage>
        <taxon>Bacteria</taxon>
        <taxon>Pseudomonadati</taxon>
        <taxon>Bacteroidota</taxon>
        <taxon>Bacteroidia</taxon>
        <taxon>Marinilabiliales</taxon>
        <taxon>Prolixibacteraceae</taxon>
        <taxon>Tangfeifania</taxon>
    </lineage>
</organism>
<proteinExistence type="predicted"/>
<dbReference type="GO" id="GO:0016757">
    <property type="term" value="F:glycosyltransferase activity"/>
    <property type="evidence" value="ECO:0007669"/>
    <property type="project" value="InterPro"/>
</dbReference>
<dbReference type="RefSeq" id="WP_073172507.1">
    <property type="nucleotide sequence ID" value="NZ_FQZE01000033.1"/>
</dbReference>
<dbReference type="InterPro" id="IPR028098">
    <property type="entry name" value="Glyco_trans_4-like_N"/>
</dbReference>
<evidence type="ECO:0000313" key="4">
    <source>
        <dbReference type="Proteomes" id="UP000184050"/>
    </source>
</evidence>
<dbReference type="AlphaFoldDB" id="A0A1M6MHU0"/>
<dbReference type="EMBL" id="FQZE01000033">
    <property type="protein sequence ID" value="SHJ83007.1"/>
    <property type="molecule type" value="Genomic_DNA"/>
</dbReference>
<feature type="domain" description="Glycosyltransferase subfamily 4-like N-terminal" evidence="2">
    <location>
        <begin position="74"/>
        <end position="186"/>
    </location>
</feature>
<dbReference type="CDD" id="cd03801">
    <property type="entry name" value="GT4_PimA-like"/>
    <property type="match status" value="1"/>
</dbReference>
<dbReference type="OrthoDB" id="9811239at2"/>
<dbReference type="Pfam" id="PF00534">
    <property type="entry name" value="Glycos_transf_1"/>
    <property type="match status" value="1"/>
</dbReference>
<dbReference type="PANTHER" id="PTHR45947">
    <property type="entry name" value="SULFOQUINOVOSYL TRANSFERASE SQD2"/>
    <property type="match status" value="1"/>
</dbReference>
<sequence>MKHILHINSYYITNKLHSELVKSLDKKSLKQTVFIPVCSNKLINANNIESLKFGKLIYSKSFNSLTRLIWPVKMLQIWASFQKTVKKIERPNIIHAHSLIVNGLIAWLYSSRYNIPFSVSVRNTDINVFLKRSHIFRKLAEKILLKADSIMFLSPAYRDVHLKRIISDELFTKILPKTYIIPNGIDSFWIENSSNKTTFITKNICRILFSGRIDGNKNLKGVIEACNILTSKNQNIEIVVVGDGPLLNDLKKKNYSFKVTFHGYINEKEKLKKIYRSCQILVVPSFHETFGLIYPEAMTQGLPVIYSNNQGIDGYFPDGHVGYAVSPKNSNDIAKKIEMIITDYKRISKNANYESQKFSWDLVSNYVIKMYKASITSQ</sequence>
<feature type="domain" description="Glycosyl transferase family 1" evidence="1">
    <location>
        <begin position="206"/>
        <end position="351"/>
    </location>
</feature>
<keyword evidence="3" id="KW-0808">Transferase</keyword>
<evidence type="ECO:0000259" key="1">
    <source>
        <dbReference type="Pfam" id="PF00534"/>
    </source>
</evidence>
<keyword evidence="4" id="KW-1185">Reference proteome</keyword>
<dbReference type="SUPFAM" id="SSF53756">
    <property type="entry name" value="UDP-Glycosyltransferase/glycogen phosphorylase"/>
    <property type="match status" value="1"/>
</dbReference>
<evidence type="ECO:0000313" key="3">
    <source>
        <dbReference type="EMBL" id="SHJ83007.1"/>
    </source>
</evidence>
<dbReference type="Proteomes" id="UP000184050">
    <property type="component" value="Unassembled WGS sequence"/>
</dbReference>
<name>A0A1M6MHU0_9BACT</name>
<dbReference type="STRING" id="1168035.SAMN05444280_13312"/>
<reference evidence="3 4" key="1">
    <citation type="submission" date="2016-11" db="EMBL/GenBank/DDBJ databases">
        <authorList>
            <person name="Jaros S."/>
            <person name="Januszkiewicz K."/>
            <person name="Wedrychowicz H."/>
        </authorList>
    </citation>
    <scope>NUCLEOTIDE SEQUENCE [LARGE SCALE GENOMIC DNA]</scope>
    <source>
        <strain evidence="3 4">DSM 27063</strain>
    </source>
</reference>
<accession>A0A1M6MHU0</accession>
<dbReference type="InterPro" id="IPR001296">
    <property type="entry name" value="Glyco_trans_1"/>
</dbReference>
<dbReference type="PANTHER" id="PTHR45947:SF3">
    <property type="entry name" value="SULFOQUINOVOSYL TRANSFERASE SQD2"/>
    <property type="match status" value="1"/>
</dbReference>
<evidence type="ECO:0000259" key="2">
    <source>
        <dbReference type="Pfam" id="PF13439"/>
    </source>
</evidence>
<gene>
    <name evidence="3" type="ORF">SAMN05444280_13312</name>
</gene>
<dbReference type="InterPro" id="IPR050194">
    <property type="entry name" value="Glycosyltransferase_grp1"/>
</dbReference>